<accession>A0A7Y9LRZ2</accession>
<keyword evidence="4" id="KW-1185">Reference proteome</keyword>
<protein>
    <submittedName>
        <fullName evidence="3">Uncharacterized protein</fullName>
    </submittedName>
</protein>
<sequence length="82" mass="9099">MLTQLVGVVATAASEHEEPAPLFMPFWMFGVSIFAILLILMLITASFTNLGNRHEAVEEHVDPNKQHTNKHDHGEAKASSHH</sequence>
<evidence type="ECO:0000313" key="4">
    <source>
        <dbReference type="Proteomes" id="UP000521748"/>
    </source>
</evidence>
<reference evidence="3 4" key="1">
    <citation type="submission" date="2020-07" db="EMBL/GenBank/DDBJ databases">
        <title>Sequencing the genomes of 1000 actinobacteria strains.</title>
        <authorList>
            <person name="Klenk H.-P."/>
        </authorList>
    </citation>
    <scope>NUCLEOTIDE SEQUENCE [LARGE SCALE GENOMIC DNA]</scope>
    <source>
        <strain evidence="3 4">DSM 102047</strain>
    </source>
</reference>
<feature type="transmembrane region" description="Helical" evidence="2">
    <location>
        <begin position="24"/>
        <end position="43"/>
    </location>
</feature>
<dbReference type="RefSeq" id="WP_179388255.1">
    <property type="nucleotide sequence ID" value="NZ_JACBYQ010000001.1"/>
</dbReference>
<name>A0A7Y9LRZ2_9MICC</name>
<keyword evidence="2" id="KW-0472">Membrane</keyword>
<comment type="caution">
    <text evidence="3">The sequence shown here is derived from an EMBL/GenBank/DDBJ whole genome shotgun (WGS) entry which is preliminary data.</text>
</comment>
<keyword evidence="2" id="KW-0812">Transmembrane</keyword>
<keyword evidence="2" id="KW-1133">Transmembrane helix</keyword>
<evidence type="ECO:0000256" key="1">
    <source>
        <dbReference type="SAM" id="MobiDB-lite"/>
    </source>
</evidence>
<evidence type="ECO:0000256" key="2">
    <source>
        <dbReference type="SAM" id="Phobius"/>
    </source>
</evidence>
<feature type="region of interest" description="Disordered" evidence="1">
    <location>
        <begin position="57"/>
        <end position="82"/>
    </location>
</feature>
<gene>
    <name evidence="3" type="ORF">FHU41_000719</name>
</gene>
<organism evidence="3 4">
    <name type="scientific">Psychromicrobium silvestre</name>
    <dbReference type="NCBI Taxonomy" id="1645614"/>
    <lineage>
        <taxon>Bacteria</taxon>
        <taxon>Bacillati</taxon>
        <taxon>Actinomycetota</taxon>
        <taxon>Actinomycetes</taxon>
        <taxon>Micrococcales</taxon>
        <taxon>Micrococcaceae</taxon>
        <taxon>Psychromicrobium</taxon>
    </lineage>
</organism>
<dbReference type="EMBL" id="JACBYQ010000001">
    <property type="protein sequence ID" value="NYE94498.1"/>
    <property type="molecule type" value="Genomic_DNA"/>
</dbReference>
<proteinExistence type="predicted"/>
<evidence type="ECO:0000313" key="3">
    <source>
        <dbReference type="EMBL" id="NYE94498.1"/>
    </source>
</evidence>
<dbReference type="Proteomes" id="UP000521748">
    <property type="component" value="Unassembled WGS sequence"/>
</dbReference>
<dbReference type="AlphaFoldDB" id="A0A7Y9LRZ2"/>